<dbReference type="InterPro" id="IPR001647">
    <property type="entry name" value="HTH_TetR"/>
</dbReference>
<evidence type="ECO:0000313" key="7">
    <source>
        <dbReference type="Proteomes" id="UP001501009"/>
    </source>
</evidence>
<evidence type="ECO:0000259" key="5">
    <source>
        <dbReference type="PROSITE" id="PS50977"/>
    </source>
</evidence>
<dbReference type="PRINTS" id="PR00455">
    <property type="entry name" value="HTHTETR"/>
</dbReference>
<reference evidence="7" key="1">
    <citation type="journal article" date="2019" name="Int. J. Syst. Evol. Microbiol.">
        <title>The Global Catalogue of Microorganisms (GCM) 10K type strain sequencing project: providing services to taxonomists for standard genome sequencing and annotation.</title>
        <authorList>
            <consortium name="The Broad Institute Genomics Platform"/>
            <consortium name="The Broad Institute Genome Sequencing Center for Infectious Disease"/>
            <person name="Wu L."/>
            <person name="Ma J."/>
        </authorList>
    </citation>
    <scope>NUCLEOTIDE SEQUENCE [LARGE SCALE GENOMIC DNA]</scope>
    <source>
        <strain evidence="7">JCM 17138</strain>
    </source>
</reference>
<dbReference type="Gene3D" id="1.10.357.10">
    <property type="entry name" value="Tetracycline Repressor, domain 2"/>
    <property type="match status" value="1"/>
</dbReference>
<organism evidence="6 7">
    <name type="scientific">Streptomyces coacervatus</name>
    <dbReference type="NCBI Taxonomy" id="647381"/>
    <lineage>
        <taxon>Bacteria</taxon>
        <taxon>Bacillati</taxon>
        <taxon>Actinomycetota</taxon>
        <taxon>Actinomycetes</taxon>
        <taxon>Kitasatosporales</taxon>
        <taxon>Streptomycetaceae</taxon>
        <taxon>Streptomyces</taxon>
    </lineage>
</organism>
<feature type="DNA-binding region" description="H-T-H motif" evidence="4">
    <location>
        <begin position="32"/>
        <end position="51"/>
    </location>
</feature>
<dbReference type="Gene3D" id="1.10.10.60">
    <property type="entry name" value="Homeodomain-like"/>
    <property type="match status" value="1"/>
</dbReference>
<dbReference type="PANTHER" id="PTHR30055:SF234">
    <property type="entry name" value="HTH-TYPE TRANSCRIPTIONAL REGULATOR BETI"/>
    <property type="match status" value="1"/>
</dbReference>
<dbReference type="InterPro" id="IPR009057">
    <property type="entry name" value="Homeodomain-like_sf"/>
</dbReference>
<comment type="caution">
    <text evidence="6">The sequence shown here is derived from an EMBL/GenBank/DDBJ whole genome shotgun (WGS) entry which is preliminary data.</text>
</comment>
<dbReference type="EMBL" id="BAABDE010000034">
    <property type="protein sequence ID" value="GAA3836901.1"/>
    <property type="molecule type" value="Genomic_DNA"/>
</dbReference>
<dbReference type="InterPro" id="IPR050109">
    <property type="entry name" value="HTH-type_TetR-like_transc_reg"/>
</dbReference>
<dbReference type="SUPFAM" id="SSF46689">
    <property type="entry name" value="Homeodomain-like"/>
    <property type="match status" value="1"/>
</dbReference>
<evidence type="ECO:0000256" key="2">
    <source>
        <dbReference type="ARBA" id="ARBA00023125"/>
    </source>
</evidence>
<evidence type="ECO:0000256" key="1">
    <source>
        <dbReference type="ARBA" id="ARBA00023015"/>
    </source>
</evidence>
<protein>
    <submittedName>
        <fullName evidence="6">TetR family transcriptional regulator</fullName>
    </submittedName>
</protein>
<keyword evidence="7" id="KW-1185">Reference proteome</keyword>
<keyword evidence="2 4" id="KW-0238">DNA-binding</keyword>
<accession>A0ABP7J967</accession>
<feature type="domain" description="HTH tetR-type" evidence="5">
    <location>
        <begin position="9"/>
        <end position="69"/>
    </location>
</feature>
<evidence type="ECO:0000313" key="6">
    <source>
        <dbReference type="EMBL" id="GAA3836901.1"/>
    </source>
</evidence>
<dbReference type="PROSITE" id="PS50977">
    <property type="entry name" value="HTH_TETR_2"/>
    <property type="match status" value="1"/>
</dbReference>
<proteinExistence type="predicted"/>
<dbReference type="Pfam" id="PF00440">
    <property type="entry name" value="TetR_N"/>
    <property type="match status" value="1"/>
</dbReference>
<keyword evidence="3" id="KW-0804">Transcription</keyword>
<evidence type="ECO:0000256" key="3">
    <source>
        <dbReference type="ARBA" id="ARBA00023163"/>
    </source>
</evidence>
<dbReference type="PANTHER" id="PTHR30055">
    <property type="entry name" value="HTH-TYPE TRANSCRIPTIONAL REGULATOR RUTR"/>
    <property type="match status" value="1"/>
</dbReference>
<name>A0ABP7J967_9ACTN</name>
<dbReference type="PROSITE" id="PS01081">
    <property type="entry name" value="HTH_TETR_1"/>
    <property type="match status" value="1"/>
</dbReference>
<keyword evidence="1" id="KW-0805">Transcription regulation</keyword>
<sequence length="214" mass="23428">MGLRERKKERTRETISATAVRLFLDKGFDQVSITEVAEAAEVSRRTLFAYFPTKEDLVLHRFADHESEAARIVRARPAGQPPLEALRAALLDALAHRDPNTGLCDDPEVMAFLRMVFDTESLAARLSRYTARGTDALAEALREAGADPLDARLVAAQVIVVQRELAVMNHECLAAGTSADDRHPEAVRAAERAFDLLRDGLGRHGQACGTQAAI</sequence>
<dbReference type="Proteomes" id="UP001501009">
    <property type="component" value="Unassembled WGS sequence"/>
</dbReference>
<evidence type="ECO:0000256" key="4">
    <source>
        <dbReference type="PROSITE-ProRule" id="PRU00335"/>
    </source>
</evidence>
<dbReference type="InterPro" id="IPR023772">
    <property type="entry name" value="DNA-bd_HTH_TetR-type_CS"/>
</dbReference>
<gene>
    <name evidence="6" type="ORF">GCM10022403_081850</name>
</gene>